<reference evidence="12" key="1">
    <citation type="journal article" date="2020" name="mSystems">
        <title>Genome- and Community-Level Interaction Insights into Carbon Utilization and Element Cycling Functions of Hydrothermarchaeota in Hydrothermal Sediment.</title>
        <authorList>
            <person name="Zhou Z."/>
            <person name="Liu Y."/>
            <person name="Xu W."/>
            <person name="Pan J."/>
            <person name="Luo Z.H."/>
            <person name="Li M."/>
        </authorList>
    </citation>
    <scope>NUCLEOTIDE SEQUENCE [LARGE SCALE GENOMIC DNA]</scope>
    <source>
        <strain evidence="12">HyVt-365</strain>
    </source>
</reference>
<evidence type="ECO:0000256" key="1">
    <source>
        <dbReference type="ARBA" id="ARBA00004429"/>
    </source>
</evidence>
<organism evidence="12">
    <name type="scientific">candidate division WWE3 bacterium</name>
    <dbReference type="NCBI Taxonomy" id="2053526"/>
    <lineage>
        <taxon>Bacteria</taxon>
        <taxon>Katanobacteria</taxon>
    </lineage>
</organism>
<dbReference type="PRINTS" id="PR00812">
    <property type="entry name" value="BCTERIALGSPF"/>
</dbReference>
<dbReference type="Pfam" id="PF00482">
    <property type="entry name" value="T2SSF"/>
    <property type="match status" value="2"/>
</dbReference>
<dbReference type="Gene3D" id="1.20.81.30">
    <property type="entry name" value="Type II secretion system (T2SS), domain F"/>
    <property type="match status" value="2"/>
</dbReference>
<feature type="transmembrane region" description="Helical" evidence="10">
    <location>
        <begin position="168"/>
        <end position="187"/>
    </location>
</feature>
<name>A0A7C1T2I4_UNCKA</name>
<proteinExistence type="inferred from homology"/>
<evidence type="ECO:0000256" key="8">
    <source>
        <dbReference type="ARBA" id="ARBA00023136"/>
    </source>
</evidence>
<evidence type="ECO:0000256" key="3">
    <source>
        <dbReference type="ARBA" id="ARBA00022448"/>
    </source>
</evidence>
<evidence type="ECO:0000256" key="10">
    <source>
        <dbReference type="SAM" id="Phobius"/>
    </source>
</evidence>
<keyword evidence="8 10" id="KW-0472">Membrane</keyword>
<dbReference type="AlphaFoldDB" id="A0A7C1T2I4"/>
<feature type="transmembrane region" description="Helical" evidence="10">
    <location>
        <begin position="323"/>
        <end position="344"/>
    </location>
</feature>
<evidence type="ECO:0000256" key="4">
    <source>
        <dbReference type="ARBA" id="ARBA00022475"/>
    </source>
</evidence>
<dbReference type="Proteomes" id="UP000885744">
    <property type="component" value="Unassembled WGS sequence"/>
</dbReference>
<dbReference type="PANTHER" id="PTHR30012">
    <property type="entry name" value="GENERAL SECRETION PATHWAY PROTEIN"/>
    <property type="match status" value="1"/>
</dbReference>
<sequence>MALFNRVSLSEKLFFTKNLAIMLKSGIPIAEVIETLTEQAKSGAFKKILSQVTEDVSRGRSLEKALSKHSNVFDQFYFSLVRIGEESGTLEESLFYLVEQMEKEHDLRQKVQSAMLYPAIVLMATAGIGLALSFFILPQIIGLFESLDIDLPITTVILITVAKLLRDWGFIIVPALIGFTVLLIFVIRTRLVKPHWHALTLKLPVFGSLLQNISLATLSRNLGIMLKSGLTITSALETASEVERNLVYRKDLIKISEEVRRGKSIEAAIVGGKFKEFPLFMVRMIGVGERSGNLEENLAYLGEYFESEVDTTTKNLATVLEPMLLIFIGGVVAFVALSIISPIYQITGSIR</sequence>
<evidence type="ECO:0000256" key="7">
    <source>
        <dbReference type="ARBA" id="ARBA00022989"/>
    </source>
</evidence>
<comment type="caution">
    <text evidence="12">The sequence shown here is derived from an EMBL/GenBank/DDBJ whole genome shotgun (WGS) entry which is preliminary data.</text>
</comment>
<gene>
    <name evidence="12" type="ORF">ENI09_00605</name>
</gene>
<dbReference type="InterPro" id="IPR042094">
    <property type="entry name" value="T2SS_GspF_sf"/>
</dbReference>
<protein>
    <submittedName>
        <fullName evidence="12">Type II secretion system F family protein</fullName>
    </submittedName>
</protein>
<dbReference type="InterPro" id="IPR003004">
    <property type="entry name" value="GspF/PilC"/>
</dbReference>
<evidence type="ECO:0000259" key="11">
    <source>
        <dbReference type="Pfam" id="PF00482"/>
    </source>
</evidence>
<keyword evidence="5" id="KW-0997">Cell inner membrane</keyword>
<evidence type="ECO:0000256" key="6">
    <source>
        <dbReference type="ARBA" id="ARBA00022692"/>
    </source>
</evidence>
<evidence type="ECO:0000256" key="2">
    <source>
        <dbReference type="ARBA" id="ARBA00005745"/>
    </source>
</evidence>
<comment type="similarity">
    <text evidence="2 9">Belongs to the GSP F family.</text>
</comment>
<feature type="transmembrane region" description="Helical" evidence="10">
    <location>
        <begin position="115"/>
        <end position="137"/>
    </location>
</feature>
<feature type="domain" description="Type II secretion system protein GspF" evidence="11">
    <location>
        <begin position="219"/>
        <end position="342"/>
    </location>
</feature>
<dbReference type="InterPro" id="IPR001992">
    <property type="entry name" value="T2SS_GspF/T4SS_PilC_CS"/>
</dbReference>
<dbReference type="PANTHER" id="PTHR30012:SF0">
    <property type="entry name" value="TYPE II SECRETION SYSTEM PROTEIN F-RELATED"/>
    <property type="match status" value="1"/>
</dbReference>
<keyword evidence="7 10" id="KW-1133">Transmembrane helix</keyword>
<dbReference type="GO" id="GO:0005886">
    <property type="term" value="C:plasma membrane"/>
    <property type="evidence" value="ECO:0007669"/>
    <property type="project" value="UniProtKB-SubCell"/>
</dbReference>
<evidence type="ECO:0000256" key="9">
    <source>
        <dbReference type="RuleBase" id="RU003923"/>
    </source>
</evidence>
<keyword evidence="6 9" id="KW-0812">Transmembrane</keyword>
<dbReference type="InterPro" id="IPR018076">
    <property type="entry name" value="T2SS_GspF_dom"/>
</dbReference>
<dbReference type="FunFam" id="1.20.81.30:FF:000001">
    <property type="entry name" value="Type II secretion system protein F"/>
    <property type="match status" value="1"/>
</dbReference>
<feature type="domain" description="Type II secretion system protein GspF" evidence="11">
    <location>
        <begin position="15"/>
        <end position="138"/>
    </location>
</feature>
<evidence type="ECO:0000313" key="12">
    <source>
        <dbReference type="EMBL" id="HEB13900.1"/>
    </source>
</evidence>
<keyword evidence="4" id="KW-1003">Cell membrane</keyword>
<comment type="subcellular location">
    <subcellularLocation>
        <location evidence="1">Cell inner membrane</location>
        <topology evidence="1">Multi-pass membrane protein</topology>
    </subcellularLocation>
    <subcellularLocation>
        <location evidence="9">Cell membrane</location>
        <topology evidence="9">Multi-pass membrane protein</topology>
    </subcellularLocation>
</comment>
<dbReference type="GO" id="GO:0015628">
    <property type="term" value="P:protein secretion by the type II secretion system"/>
    <property type="evidence" value="ECO:0007669"/>
    <property type="project" value="TreeGrafter"/>
</dbReference>
<dbReference type="PROSITE" id="PS00874">
    <property type="entry name" value="T2SP_F"/>
    <property type="match status" value="1"/>
</dbReference>
<accession>A0A7C1T2I4</accession>
<keyword evidence="3 9" id="KW-0813">Transport</keyword>
<dbReference type="EMBL" id="DRHH01000025">
    <property type="protein sequence ID" value="HEB13900.1"/>
    <property type="molecule type" value="Genomic_DNA"/>
</dbReference>
<evidence type="ECO:0000256" key="5">
    <source>
        <dbReference type="ARBA" id="ARBA00022519"/>
    </source>
</evidence>